<evidence type="ECO:0000313" key="2">
    <source>
        <dbReference type="EMBL" id="QKD05814.1"/>
    </source>
</evidence>
<dbReference type="AlphaFoldDB" id="A0A6M7X053"/>
<dbReference type="GO" id="GO:0016810">
    <property type="term" value="F:hydrolase activity, acting on carbon-nitrogen (but not peptide) bonds"/>
    <property type="evidence" value="ECO:0007669"/>
    <property type="project" value="InterPro"/>
</dbReference>
<feature type="domain" description="Amidohydrolase 3" evidence="1">
    <location>
        <begin position="59"/>
        <end position="401"/>
    </location>
</feature>
<protein>
    <submittedName>
        <fullName evidence="2">Phosphonate metabolism protein PhnM</fullName>
    </submittedName>
</protein>
<dbReference type="PANTHER" id="PTHR43135">
    <property type="entry name" value="ALPHA-D-RIBOSE 1-METHYLPHOSPHONATE 5-TRIPHOSPHATE DIPHOSPHATASE"/>
    <property type="match status" value="1"/>
</dbReference>
<evidence type="ECO:0000259" key="1">
    <source>
        <dbReference type="Pfam" id="PF07969"/>
    </source>
</evidence>
<dbReference type="PANTHER" id="PTHR43135:SF3">
    <property type="entry name" value="ALPHA-D-RIBOSE 1-METHYLPHOSPHONATE 5-TRIPHOSPHATE DIPHOSPHATASE"/>
    <property type="match status" value="1"/>
</dbReference>
<dbReference type="InterPro" id="IPR013108">
    <property type="entry name" value="Amidohydro_3"/>
</dbReference>
<reference evidence="2 3" key="1">
    <citation type="submission" date="2018-10" db="EMBL/GenBank/DDBJ databases">
        <authorList>
            <person name="Perry B.J."/>
            <person name="Sullivan J.T."/>
            <person name="Murphy R.J.T."/>
            <person name="Ramsay J.P."/>
            <person name="Ronson C.W."/>
        </authorList>
    </citation>
    <scope>NUCLEOTIDE SEQUENCE [LARGE SCALE GENOMIC DNA]</scope>
    <source>
        <strain evidence="2 3">R88b</strain>
    </source>
</reference>
<dbReference type="NCBIfam" id="NF011990">
    <property type="entry name" value="PRK15446.2-6"/>
    <property type="match status" value="1"/>
</dbReference>
<accession>A0A6M7X053</accession>
<dbReference type="SUPFAM" id="SSF51338">
    <property type="entry name" value="Composite domain of metallo-dependent hydrolases"/>
    <property type="match status" value="1"/>
</dbReference>
<name>A0A6M7X053_RHILI</name>
<dbReference type="Proteomes" id="UP000503017">
    <property type="component" value="Chromosome"/>
</dbReference>
<dbReference type="Gene3D" id="2.30.40.10">
    <property type="entry name" value="Urease, subunit C, domain 1"/>
    <property type="match status" value="1"/>
</dbReference>
<organism evidence="2 3">
    <name type="scientific">Mesorhizobium loti R88b</name>
    <dbReference type="NCBI Taxonomy" id="935548"/>
    <lineage>
        <taxon>Bacteria</taxon>
        <taxon>Pseudomonadati</taxon>
        <taxon>Pseudomonadota</taxon>
        <taxon>Alphaproteobacteria</taxon>
        <taxon>Hyphomicrobiales</taxon>
        <taxon>Phyllobacteriaceae</taxon>
        <taxon>Mesorhizobium</taxon>
    </lineage>
</organism>
<proteinExistence type="predicted"/>
<dbReference type="InterPro" id="IPR012696">
    <property type="entry name" value="PhnM"/>
</dbReference>
<dbReference type="CDD" id="cd01306">
    <property type="entry name" value="PhnM"/>
    <property type="match status" value="1"/>
</dbReference>
<dbReference type="NCBIfam" id="NF011984">
    <property type="entry name" value="PRK15446.1-5"/>
    <property type="match status" value="1"/>
</dbReference>
<evidence type="ECO:0000313" key="3">
    <source>
        <dbReference type="Proteomes" id="UP000503017"/>
    </source>
</evidence>
<dbReference type="NCBIfam" id="TIGR02318">
    <property type="entry name" value="phosphono_phnM"/>
    <property type="match status" value="1"/>
</dbReference>
<sequence length="401" mass="43381">MIIRTDTSPHRAAAKLSPNELTLTGARLVLPDEVYDGTVHIIDGYIDDIAAGRSTVPGAIDLEGGYVTPGLIDLHTDNSEKHALPRAGVVWNHLSAVMAHDALVIAAGITTVFDSLCIGSTTRDHTRQADRARILPVLIDGIREARAHGLLRADHFLHLRCEVTDEEVMSVFTPLVGDPLVKLVSVMDHAPGHRQSPQLDRFREMQIKQYGWSAEDADRRIEAWIDASRTIGPQNRSRIIALARARQLPLASHDDQTPEHVREANDAGVLISEFPTTRAAAEIARSLGICILMGAPNIVRGSSHSGNISARELATTGHLDILASDYVPASLLHGAFQLTRDPIGMSLTKAISTVSSVPASVTGFCDRGMIGIGGRADLCHIVEIADIPVVRGVWRQGRQVF</sequence>
<dbReference type="Pfam" id="PF07969">
    <property type="entry name" value="Amidohydro_3"/>
    <property type="match status" value="1"/>
</dbReference>
<dbReference type="GeneID" id="66686353"/>
<dbReference type="InterPro" id="IPR051781">
    <property type="entry name" value="Metallo-dep_Hydrolase"/>
</dbReference>
<dbReference type="InterPro" id="IPR032466">
    <property type="entry name" value="Metal_Hydrolase"/>
</dbReference>
<dbReference type="RefSeq" id="WP_080680392.1">
    <property type="nucleotide sequence ID" value="NZ_CP033367.1"/>
</dbReference>
<dbReference type="PIRSF" id="PIRSF038971">
    <property type="entry name" value="PhnM"/>
    <property type="match status" value="1"/>
</dbReference>
<dbReference type="EMBL" id="CP033367">
    <property type="protein sequence ID" value="QKD05814.1"/>
    <property type="molecule type" value="Genomic_DNA"/>
</dbReference>
<gene>
    <name evidence="2" type="primary">phnM</name>
    <name evidence="2" type="ORF">EB235_33875</name>
</gene>
<dbReference type="SUPFAM" id="SSF51556">
    <property type="entry name" value="Metallo-dependent hydrolases"/>
    <property type="match status" value="1"/>
</dbReference>
<dbReference type="GO" id="GO:0019700">
    <property type="term" value="P:organic phosphonate catabolic process"/>
    <property type="evidence" value="ECO:0007669"/>
    <property type="project" value="InterPro"/>
</dbReference>
<dbReference type="InterPro" id="IPR011059">
    <property type="entry name" value="Metal-dep_hydrolase_composite"/>
</dbReference>